<dbReference type="CDD" id="cd11608">
    <property type="entry name" value="eIF2D_C"/>
    <property type="match status" value="1"/>
</dbReference>
<dbReference type="SUPFAM" id="SSF47592">
    <property type="entry name" value="SWIB/MDM2 domain"/>
    <property type="match status" value="1"/>
</dbReference>
<dbReference type="InterPro" id="IPR039757">
    <property type="entry name" value="EIF2D"/>
</dbReference>
<feature type="compositionally biased region" description="Low complexity" evidence="1">
    <location>
        <begin position="241"/>
        <end position="253"/>
    </location>
</feature>
<dbReference type="Pfam" id="PF25304">
    <property type="entry name" value="WHD_eIF2D"/>
    <property type="match status" value="1"/>
</dbReference>
<dbReference type="Gene3D" id="3.10.400.20">
    <property type="match status" value="1"/>
</dbReference>
<feature type="compositionally biased region" description="Pro residues" evidence="1">
    <location>
        <begin position="227"/>
        <end position="240"/>
    </location>
</feature>
<dbReference type="InterPro" id="IPR057429">
    <property type="entry name" value="WH_eIF2D"/>
</dbReference>
<dbReference type="GeneID" id="87807981"/>
<evidence type="ECO:0000313" key="4">
    <source>
        <dbReference type="Proteomes" id="UP000827549"/>
    </source>
</evidence>
<dbReference type="Proteomes" id="UP000827549">
    <property type="component" value="Chromosome 3"/>
</dbReference>
<dbReference type="EMBL" id="CP086716">
    <property type="protein sequence ID" value="WOO81223.1"/>
    <property type="molecule type" value="Genomic_DNA"/>
</dbReference>
<dbReference type="PANTHER" id="PTHR12217">
    <property type="entry name" value="EUKARYOTIC TRANSLATION INITIATION FACTOR 2D"/>
    <property type="match status" value="1"/>
</dbReference>
<dbReference type="PANTHER" id="PTHR12217:SF4">
    <property type="entry name" value="EUKARYOTIC TRANSLATION INITIATION FACTOR 2D"/>
    <property type="match status" value="1"/>
</dbReference>
<keyword evidence="4" id="KW-1185">Reference proteome</keyword>
<proteinExistence type="predicted"/>
<reference evidence="3" key="1">
    <citation type="submission" date="2023-10" db="EMBL/GenBank/DDBJ databases">
        <authorList>
            <person name="Noh H."/>
        </authorList>
    </citation>
    <scope>NUCLEOTIDE SEQUENCE</scope>
    <source>
        <strain evidence="3">DUCC4014</strain>
    </source>
</reference>
<dbReference type="RefSeq" id="XP_062627255.1">
    <property type="nucleotide sequence ID" value="XM_062771271.1"/>
</dbReference>
<dbReference type="PROSITE" id="PS50296">
    <property type="entry name" value="SUI1"/>
    <property type="match status" value="1"/>
</dbReference>
<dbReference type="InterPro" id="IPR036885">
    <property type="entry name" value="SWIB_MDM2_dom_sf"/>
</dbReference>
<dbReference type="Pfam" id="PF17832">
    <property type="entry name" value="Pre-PUA"/>
    <property type="match status" value="1"/>
</dbReference>
<dbReference type="InterPro" id="IPR001950">
    <property type="entry name" value="SUI1"/>
</dbReference>
<dbReference type="GO" id="GO:0001731">
    <property type="term" value="P:formation of translation preinitiation complex"/>
    <property type="evidence" value="ECO:0007669"/>
    <property type="project" value="InterPro"/>
</dbReference>
<evidence type="ECO:0000313" key="3">
    <source>
        <dbReference type="EMBL" id="WOO81223.1"/>
    </source>
</evidence>
<dbReference type="InterPro" id="IPR039759">
    <property type="entry name" value="eIF2D_SUI1"/>
</dbReference>
<evidence type="ECO:0000256" key="1">
    <source>
        <dbReference type="SAM" id="MobiDB-lite"/>
    </source>
</evidence>
<protein>
    <submittedName>
        <fullName evidence="3">Translation machinery-associated protein 64</fullName>
    </submittedName>
</protein>
<dbReference type="Pfam" id="PF01253">
    <property type="entry name" value="SUI1"/>
    <property type="match status" value="1"/>
</dbReference>
<accession>A0AAF1BQP6</accession>
<dbReference type="GO" id="GO:0003743">
    <property type="term" value="F:translation initiation factor activity"/>
    <property type="evidence" value="ECO:0007669"/>
    <property type="project" value="InterPro"/>
</dbReference>
<feature type="region of interest" description="Disordered" evidence="1">
    <location>
        <begin position="224"/>
        <end position="253"/>
    </location>
</feature>
<dbReference type="InterPro" id="IPR041366">
    <property type="entry name" value="Pre-PUA"/>
</dbReference>
<feature type="domain" description="SUI1" evidence="2">
    <location>
        <begin position="520"/>
        <end position="596"/>
    </location>
</feature>
<gene>
    <name evidence="3" type="primary">TMA64</name>
    <name evidence="3" type="ORF">LOC62_03G004746</name>
</gene>
<dbReference type="SUPFAM" id="SSF55159">
    <property type="entry name" value="eIF1-like"/>
    <property type="match status" value="1"/>
</dbReference>
<sequence>MFKKALAHKSNATPLKSSSRRQLVASVLEQYPALRDGIASEEGAPGISEKDLGRALVPDGVRVANIETSAGVEGSVYLSPDGDPMWVTFGRGSKELIPTLYALAQDVPVGPLSILQIHHPLPPPLFTGAPLFLPAVRHMATPWRLPDVGEGQLVALAADTAGDGNVSYVGVGRVVAKGGLREALGRLIRHRSEGVDRDEGKFCDIMCIIDDHLWEMGSKPPLRSFPLPAPKQPLAPPPQAEAPAPSSGSDEAVAEVADGVEELQVNAPVDTGAPLTPAEISTLLSAALLQTLSTLNPSTLPLPSSQFYSARILPSRPAYIPAAKRDDVVIGRSEWKKLAKWMKEASKDGLIKIKESKGEVVVTGFDPQHPAVDGHAQFTTVAEEEAKTAKRAAREAAAAEAEATAPGKSGAKQLNIEELWRPAGSATVFWEACGIEQGSLNRPAVIKPTFDDYITKHKLIDGKDHRTIVLDDTLASAIGGKGFKSGDTLVRDEAVRRLRAGVTWAVSVGGVVKKGTLNPIIMSVKTRQGRKQVTLISGLESFGVDIDDFADELRRVCAGSASVQPLTGASPKLNLKEVLVQGSQIKLVTEALLIRGIPKRWIKEAEDAKKSKR</sequence>
<name>A0AAF1BQP6_9TREE</name>
<evidence type="ECO:0000259" key="2">
    <source>
        <dbReference type="PROSITE" id="PS50296"/>
    </source>
</evidence>
<dbReference type="Gene3D" id="3.30.780.10">
    <property type="entry name" value="SUI1-like domain"/>
    <property type="match status" value="1"/>
</dbReference>
<dbReference type="AlphaFoldDB" id="A0AAF1BQP6"/>
<dbReference type="FunFam" id="3.30.780.10:FF:000008">
    <property type="entry name" value="eukaryotic translation initiation factor 2D"/>
    <property type="match status" value="1"/>
</dbReference>
<dbReference type="InterPro" id="IPR036877">
    <property type="entry name" value="SUI1_dom_sf"/>
</dbReference>
<organism evidence="3 4">
    <name type="scientific">Vanrija pseudolonga</name>
    <dbReference type="NCBI Taxonomy" id="143232"/>
    <lineage>
        <taxon>Eukaryota</taxon>
        <taxon>Fungi</taxon>
        <taxon>Dikarya</taxon>
        <taxon>Basidiomycota</taxon>
        <taxon>Agaricomycotina</taxon>
        <taxon>Tremellomycetes</taxon>
        <taxon>Trichosporonales</taxon>
        <taxon>Trichosporonaceae</taxon>
        <taxon>Vanrija</taxon>
    </lineage>
</organism>